<dbReference type="EMBL" id="NTHN02000069">
    <property type="protein sequence ID" value="MCT4373111.1"/>
    <property type="molecule type" value="Genomic_DNA"/>
</dbReference>
<comment type="caution">
    <text evidence="3">The sequence shown here is derived from an EMBL/GenBank/DDBJ whole genome shotgun (WGS) entry which is preliminary data.</text>
</comment>
<evidence type="ECO:0000256" key="1">
    <source>
        <dbReference type="SAM" id="MobiDB-lite"/>
    </source>
</evidence>
<feature type="region of interest" description="Disordered" evidence="1">
    <location>
        <begin position="248"/>
        <end position="295"/>
    </location>
</feature>
<evidence type="ECO:0000256" key="2">
    <source>
        <dbReference type="SAM" id="SignalP"/>
    </source>
</evidence>
<feature type="chain" id="PRO_5045484849" description="Tetratricopeptide repeat protein" evidence="2">
    <location>
        <begin position="25"/>
        <end position="295"/>
    </location>
</feature>
<evidence type="ECO:0008006" key="5">
    <source>
        <dbReference type="Google" id="ProtNLM"/>
    </source>
</evidence>
<gene>
    <name evidence="3" type="ORF">CLG85_023570</name>
</gene>
<dbReference type="Proteomes" id="UP000217448">
    <property type="component" value="Unassembled WGS sequence"/>
</dbReference>
<keyword evidence="2" id="KW-0732">Signal</keyword>
<evidence type="ECO:0000313" key="3">
    <source>
        <dbReference type="EMBL" id="MCT4373111.1"/>
    </source>
</evidence>
<evidence type="ECO:0000313" key="4">
    <source>
        <dbReference type="Proteomes" id="UP000217448"/>
    </source>
</evidence>
<organism evidence="3 4">
    <name type="scientific">Alloyangia mangrovi</name>
    <dbReference type="NCBI Taxonomy" id="1779329"/>
    <lineage>
        <taxon>Bacteria</taxon>
        <taxon>Pseudomonadati</taxon>
        <taxon>Pseudomonadota</taxon>
        <taxon>Alphaproteobacteria</taxon>
        <taxon>Rhodobacterales</taxon>
        <taxon>Roseobacteraceae</taxon>
        <taxon>Alloyangia</taxon>
    </lineage>
</organism>
<feature type="compositionally biased region" description="Low complexity" evidence="1">
    <location>
        <begin position="274"/>
        <end position="295"/>
    </location>
</feature>
<sequence length="295" mass="31261">MTLLRHLRLPLAVACCLIGGAALSQTPSDADLQALRFYMSENNQQAVNSEIRRLQLQYPDWVVPDDLGQLERSVPGELVDRIYRQVEAGEFESARGTIAEISREYPNWSPSAELLETLALAEAQASFDEAVAGNNADVAIRVARGNPALLRCERVNNAWLLAEQYQAIGDVTSALGVYTGVARSCTDPDALVATLEKSADVASLEQLARLADLARNQSPATGNRLTAVEDRLRAGLLAQGQIAPATAPLDPLSPVEIGPATGSSPAVSLRPVGRPQRAAPQQRAAGSAPAPAALA</sequence>
<proteinExistence type="predicted"/>
<feature type="non-terminal residue" evidence="3">
    <location>
        <position position="295"/>
    </location>
</feature>
<protein>
    <recommendedName>
        <fullName evidence="5">Tetratricopeptide repeat protein</fullName>
    </recommendedName>
</protein>
<name>A0ABT2KQJ0_9RHOB</name>
<keyword evidence="4" id="KW-1185">Reference proteome</keyword>
<feature type="signal peptide" evidence="2">
    <location>
        <begin position="1"/>
        <end position="24"/>
    </location>
</feature>
<reference evidence="4" key="1">
    <citation type="submission" date="2023-07" db="EMBL/GenBank/DDBJ databases">
        <title>Yangia mangrovi SAOS 153D genome.</title>
        <authorList>
            <person name="Verma A."/>
            <person name="Pal Y."/>
            <person name="Sundharam S."/>
            <person name="Bisht B."/>
            <person name="Srinivasan K."/>
        </authorList>
    </citation>
    <scope>NUCLEOTIDE SEQUENCE [LARGE SCALE GENOMIC DNA]</scope>
    <source>
        <strain evidence="4">SAOS 153D</strain>
    </source>
</reference>
<accession>A0ABT2KQJ0</accession>